<keyword evidence="1" id="KW-0812">Transmembrane</keyword>
<proteinExistence type="predicted"/>
<name>A0A8D9BAA7_9HEMI</name>
<sequence length="144" mass="16920">MLYGLIVLVVWNLRMLYGFVILFWMMIVLMNVMRWCMIVALMMMMLKMLVVIFLNLMIFTSPRRLHNGDIQMGNQMNMNHMPVAGSQSFSLWTRRRSEMVSRRGIRMTSSGGKMTSTGRNTGELFARRRKLINSIQIMEILVFQ</sequence>
<dbReference type="AlphaFoldDB" id="A0A8D9BAA7"/>
<feature type="transmembrane region" description="Helical" evidence="1">
    <location>
        <begin position="35"/>
        <end position="59"/>
    </location>
</feature>
<feature type="transmembrane region" description="Helical" evidence="1">
    <location>
        <begin position="6"/>
        <end position="28"/>
    </location>
</feature>
<evidence type="ECO:0000313" key="2">
    <source>
        <dbReference type="EMBL" id="CAG6779567.1"/>
    </source>
</evidence>
<keyword evidence="1" id="KW-1133">Transmembrane helix</keyword>
<organism evidence="2">
    <name type="scientific">Cacopsylla melanoneura</name>
    <dbReference type="NCBI Taxonomy" id="428564"/>
    <lineage>
        <taxon>Eukaryota</taxon>
        <taxon>Metazoa</taxon>
        <taxon>Ecdysozoa</taxon>
        <taxon>Arthropoda</taxon>
        <taxon>Hexapoda</taxon>
        <taxon>Insecta</taxon>
        <taxon>Pterygota</taxon>
        <taxon>Neoptera</taxon>
        <taxon>Paraneoptera</taxon>
        <taxon>Hemiptera</taxon>
        <taxon>Sternorrhyncha</taxon>
        <taxon>Psylloidea</taxon>
        <taxon>Psyllidae</taxon>
        <taxon>Psyllinae</taxon>
        <taxon>Cacopsylla</taxon>
    </lineage>
</organism>
<evidence type="ECO:0000256" key="1">
    <source>
        <dbReference type="SAM" id="Phobius"/>
    </source>
</evidence>
<reference evidence="2" key="1">
    <citation type="submission" date="2021-05" db="EMBL/GenBank/DDBJ databases">
        <authorList>
            <person name="Alioto T."/>
            <person name="Alioto T."/>
            <person name="Gomez Garrido J."/>
        </authorList>
    </citation>
    <scope>NUCLEOTIDE SEQUENCE</scope>
</reference>
<keyword evidence="1" id="KW-0472">Membrane</keyword>
<dbReference type="EMBL" id="HBUF01614604">
    <property type="protein sequence ID" value="CAG6779567.1"/>
    <property type="molecule type" value="Transcribed_RNA"/>
</dbReference>
<accession>A0A8D9BAA7</accession>
<protein>
    <submittedName>
        <fullName evidence="2">Uncharacterized protein</fullName>
    </submittedName>
</protein>